<dbReference type="eggNOG" id="ENOG5032QY3">
    <property type="taxonomic scope" value="Bacteria"/>
</dbReference>
<dbReference type="PROSITE" id="PS51257">
    <property type="entry name" value="PROKAR_LIPOPROTEIN"/>
    <property type="match status" value="1"/>
</dbReference>
<dbReference type="InterPro" id="IPR020864">
    <property type="entry name" value="MACPF"/>
</dbReference>
<feature type="domain" description="MACPF protein D3" evidence="2">
    <location>
        <begin position="530"/>
        <end position="585"/>
    </location>
</feature>
<dbReference type="EMBL" id="ACNN01000005">
    <property type="protein sequence ID" value="EEN83532.1"/>
    <property type="molecule type" value="Genomic_DNA"/>
</dbReference>
<accession>C3J7W9</accession>
<evidence type="ECO:0000313" key="3">
    <source>
        <dbReference type="EMBL" id="EEN83532.1"/>
    </source>
</evidence>
<evidence type="ECO:0000313" key="4">
    <source>
        <dbReference type="Proteomes" id="UP000004295"/>
    </source>
</evidence>
<gene>
    <name evidence="3" type="ORF">POREN0001_1212</name>
</gene>
<organism evidence="3 4">
    <name type="scientific">Porphyromonas endodontalis (strain ATCC 35406 / DSM 24491 / JCM 8526 / CCUG 16442 / BCRC 14492 / NCTC 13058 / HG 370)</name>
    <name type="common">Bacteroides endodontalis</name>
    <dbReference type="NCBI Taxonomy" id="553175"/>
    <lineage>
        <taxon>Bacteria</taxon>
        <taxon>Pseudomonadati</taxon>
        <taxon>Bacteroidota</taxon>
        <taxon>Bacteroidia</taxon>
        <taxon>Bacteroidales</taxon>
        <taxon>Porphyromonadaceae</taxon>
        <taxon>Porphyromonas</taxon>
    </lineage>
</organism>
<dbReference type="Pfam" id="PF01823">
    <property type="entry name" value="MACPF"/>
    <property type="match status" value="1"/>
</dbReference>
<comment type="caution">
    <text evidence="3">The sequence shown here is derived from an EMBL/GenBank/DDBJ whole genome shotgun (WGS) entry which is preliminary data.</text>
</comment>
<sequence>MLQRCSAILFLNFAFVACQLDDPKEENWGQDQDKGEIIYSRQGSTPIILCKDVNDQDEIFSRSSSPYATKQYMGFAYDPERGIVGNHECFKRPVLDISRFAEESPRSFERFPLNRLVAECNTFASDNSFRSSMAKKYSNVFTAGIDFKIFKIGYERTFSSAFSSTFDFKERHVYAELNVLCQEARYTLERSKDLDNIIQNRYLSDAFRSNLYNTPFQKLFPSTGRYGSLVVTQYILGGKANFLYQGMSKEETNETKLESEIRNKIDASCTITKGSFSITPSVGNNNGNSNSSSSSSTDFFESLRVVYETIGGAFAMGFSAPMKFDNLKVDFAPWVNSLNDKSTHVLIDIPRGGLTPISEFVQEENFSKRIVYEAYNKSFSEPYMEIRLGRNDEFGGVPHETSPQFPYKSPRPLALILHTRYGDEISLRPIHVSDNSFWQAQYKGEYNRKVKEIADYARKYYNLDIRKTFCRSMLEGPVYLASKRKSSSIIDNLIDQTVPLSRTISIDLFGLKEGKLKRCKHPYYYNEAKGQFMQYLYFVEGGKRYAFAIYDPYILDTYGIRALFNSAKEEPLSIYDLKNFRIIGL</sequence>
<evidence type="ECO:0000259" key="1">
    <source>
        <dbReference type="Pfam" id="PF01823"/>
    </source>
</evidence>
<proteinExistence type="predicted"/>
<dbReference type="InterPro" id="IPR048467">
    <property type="entry name" value="MACPF_D3"/>
</dbReference>
<protein>
    <submittedName>
        <fullName evidence="3">Uncharacterized protein</fullName>
    </submittedName>
</protein>
<feature type="domain" description="MACPF" evidence="1">
    <location>
        <begin position="160"/>
        <end position="374"/>
    </location>
</feature>
<dbReference type="AlphaFoldDB" id="C3J7W9"/>
<dbReference type="Pfam" id="PF20785">
    <property type="entry name" value="MACPF_D3"/>
    <property type="match status" value="1"/>
</dbReference>
<reference evidence="3 4" key="1">
    <citation type="submission" date="2009-04" db="EMBL/GenBank/DDBJ databases">
        <authorList>
            <person name="Sebastian Y."/>
            <person name="Madupu R."/>
            <person name="Durkin A.S."/>
            <person name="Torralba M."/>
            <person name="Methe B."/>
            <person name="Sutton G.G."/>
            <person name="Strausberg R.L."/>
            <person name="Nelson K.E."/>
        </authorList>
    </citation>
    <scope>NUCLEOTIDE SEQUENCE [LARGE SCALE GENOMIC DNA]</scope>
    <source>
        <strain evidence="4">ATCC 35406 / BCRC 14492 / JCM 8526 / NCTC 13058 / HG 370</strain>
    </source>
</reference>
<name>C3J7W9_POREA</name>
<keyword evidence="4" id="KW-1185">Reference proteome</keyword>
<dbReference type="Gene3D" id="3.30.160.840">
    <property type="match status" value="1"/>
</dbReference>
<dbReference type="Proteomes" id="UP000004295">
    <property type="component" value="Unassembled WGS sequence"/>
</dbReference>
<evidence type="ECO:0000259" key="2">
    <source>
        <dbReference type="Pfam" id="PF20785"/>
    </source>
</evidence>